<feature type="non-terminal residue" evidence="2">
    <location>
        <position position="1"/>
    </location>
</feature>
<sequence>TSSFFPTSEIARGFLVAGSYQFLLGALIGVYFTLKNLKIEQSILKFGAITGICGGFLSSLFIAIYEWVLILSNIGADFLMLLFYVGFFSLSGIPLGLLVGAFIGAYYMYNEMKEEKKEHFDDGFFKDLLEE</sequence>
<dbReference type="AlphaFoldDB" id="A0A0F9LWP8"/>
<organism evidence="2">
    <name type="scientific">marine sediment metagenome</name>
    <dbReference type="NCBI Taxonomy" id="412755"/>
    <lineage>
        <taxon>unclassified sequences</taxon>
        <taxon>metagenomes</taxon>
        <taxon>ecological metagenomes</taxon>
    </lineage>
</organism>
<gene>
    <name evidence="2" type="ORF">LCGC14_1531220</name>
</gene>
<comment type="caution">
    <text evidence="2">The sequence shown here is derived from an EMBL/GenBank/DDBJ whole genome shotgun (WGS) entry which is preliminary data.</text>
</comment>
<keyword evidence="1" id="KW-0812">Transmembrane</keyword>
<reference evidence="2" key="1">
    <citation type="journal article" date="2015" name="Nature">
        <title>Complex archaea that bridge the gap between prokaryotes and eukaryotes.</title>
        <authorList>
            <person name="Spang A."/>
            <person name="Saw J.H."/>
            <person name="Jorgensen S.L."/>
            <person name="Zaremba-Niedzwiedzka K."/>
            <person name="Martijn J."/>
            <person name="Lind A.E."/>
            <person name="van Eijk R."/>
            <person name="Schleper C."/>
            <person name="Guy L."/>
            <person name="Ettema T.J."/>
        </authorList>
    </citation>
    <scope>NUCLEOTIDE SEQUENCE</scope>
</reference>
<feature type="transmembrane region" description="Helical" evidence="1">
    <location>
        <begin position="82"/>
        <end position="109"/>
    </location>
</feature>
<accession>A0A0F9LWP8</accession>
<dbReference type="EMBL" id="LAZR01011473">
    <property type="protein sequence ID" value="KKM61492.1"/>
    <property type="molecule type" value="Genomic_DNA"/>
</dbReference>
<evidence type="ECO:0000256" key="1">
    <source>
        <dbReference type="SAM" id="Phobius"/>
    </source>
</evidence>
<keyword evidence="1" id="KW-0472">Membrane</keyword>
<feature type="transmembrane region" description="Helical" evidence="1">
    <location>
        <begin position="12"/>
        <end position="34"/>
    </location>
</feature>
<name>A0A0F9LWP8_9ZZZZ</name>
<feature type="transmembrane region" description="Helical" evidence="1">
    <location>
        <begin position="46"/>
        <end position="70"/>
    </location>
</feature>
<protein>
    <submittedName>
        <fullName evidence="2">Uncharacterized protein</fullName>
    </submittedName>
</protein>
<evidence type="ECO:0000313" key="2">
    <source>
        <dbReference type="EMBL" id="KKM61492.1"/>
    </source>
</evidence>
<keyword evidence="1" id="KW-1133">Transmembrane helix</keyword>
<proteinExistence type="predicted"/>